<dbReference type="OrthoDB" id="10021397at2759"/>
<dbReference type="InterPro" id="IPR011701">
    <property type="entry name" value="MFS"/>
</dbReference>
<feature type="transmembrane region" description="Helical" evidence="5">
    <location>
        <begin position="333"/>
        <end position="353"/>
    </location>
</feature>
<dbReference type="InterPro" id="IPR020846">
    <property type="entry name" value="MFS_dom"/>
</dbReference>
<feature type="domain" description="Major facilitator superfamily (MFS) profile" evidence="6">
    <location>
        <begin position="32"/>
        <end position="522"/>
    </location>
</feature>
<dbReference type="PRINTS" id="PR01036">
    <property type="entry name" value="TCRTETB"/>
</dbReference>
<feature type="transmembrane region" description="Helical" evidence="5">
    <location>
        <begin position="495"/>
        <end position="519"/>
    </location>
</feature>
<dbReference type="PROSITE" id="PS50850">
    <property type="entry name" value="MFS"/>
    <property type="match status" value="1"/>
</dbReference>
<dbReference type="PANTHER" id="PTHR23501:SF199">
    <property type="entry name" value="MFS EFFLUX TRANSPORTER INPD-RELATED"/>
    <property type="match status" value="1"/>
</dbReference>
<dbReference type="Pfam" id="PF07690">
    <property type="entry name" value="MFS_1"/>
    <property type="match status" value="2"/>
</dbReference>
<evidence type="ECO:0000259" key="6">
    <source>
        <dbReference type="PROSITE" id="PS50850"/>
    </source>
</evidence>
<feature type="transmembrane region" description="Helical" evidence="5">
    <location>
        <begin position="97"/>
        <end position="116"/>
    </location>
</feature>
<gene>
    <name evidence="7" type="ORF">TI39_contig4515g00002</name>
</gene>
<keyword evidence="2 5" id="KW-0812">Transmembrane</keyword>
<feature type="transmembrane region" description="Helical" evidence="5">
    <location>
        <begin position="298"/>
        <end position="321"/>
    </location>
</feature>
<feature type="transmembrane region" description="Helical" evidence="5">
    <location>
        <begin position="391"/>
        <end position="413"/>
    </location>
</feature>
<dbReference type="AlphaFoldDB" id="A0A0F4G7F8"/>
<dbReference type="Gene3D" id="1.20.1250.20">
    <property type="entry name" value="MFS general substrate transporter like domains"/>
    <property type="match status" value="2"/>
</dbReference>
<dbReference type="GO" id="GO:0022857">
    <property type="term" value="F:transmembrane transporter activity"/>
    <property type="evidence" value="ECO:0007669"/>
    <property type="project" value="InterPro"/>
</dbReference>
<accession>A0A0F4G7F8</accession>
<keyword evidence="4 5" id="KW-0472">Membrane</keyword>
<sequence>MSTNAEAEESSVDTKKELESFEYPGLGRTLLVTAGLYLSAFCMTLDNTILATAIPSILDEFRSINDVGWYGSSFIIMGTAFQLFFGKLYSSFPVKWVFIAAVMIFELGSFICGAARNSPMLIAGRAIAGVGGAGILSGAMLIVSVTVPLARRGIYLGGLGAIQVIASIAGPQIGGALTDYVSWRGCFYLNLPIGLITLLLVGCFLRGGTGATESLSGKTWRELLEHFDLYGTAIFVPMTVVLLLALQWGGTRYPWNSPTIVALLAVVAALLVAFILIQRRMQDKGTISVRLLRNRAMWSSALFGMCLSGAMFILIYYLAMWFQTVKHASASESATMCLPMMVSIIIASLVGGVATSYPRFCAPTATAAGIFVSVGAGLLTTLGPDSGHASWIGYQVLCGTGVGLAAQSAMVAIQAHLPAADLPMAIAIYTFSQGTSTALSLSIGENVFTNELVRQLKSKAPSLSTQAILQAGATALEGVVPSNLRPVVQQAYNEAIVGVFYIALAYAVVSVLGAMCFVWKYQKPTAPEASPQEMKDANEQV</sequence>
<evidence type="ECO:0000256" key="4">
    <source>
        <dbReference type="ARBA" id="ARBA00023136"/>
    </source>
</evidence>
<dbReference type="Proteomes" id="UP000033647">
    <property type="component" value="Unassembled WGS sequence"/>
</dbReference>
<evidence type="ECO:0000256" key="5">
    <source>
        <dbReference type="SAM" id="Phobius"/>
    </source>
</evidence>
<feature type="transmembrane region" description="Helical" evidence="5">
    <location>
        <begin position="67"/>
        <end position="85"/>
    </location>
</feature>
<dbReference type="GO" id="GO:0005886">
    <property type="term" value="C:plasma membrane"/>
    <property type="evidence" value="ECO:0007669"/>
    <property type="project" value="TreeGrafter"/>
</dbReference>
<dbReference type="CDD" id="cd17502">
    <property type="entry name" value="MFS_Azr1_MDR_like"/>
    <property type="match status" value="1"/>
</dbReference>
<evidence type="ECO:0000256" key="3">
    <source>
        <dbReference type="ARBA" id="ARBA00022989"/>
    </source>
</evidence>
<feature type="transmembrane region" description="Helical" evidence="5">
    <location>
        <begin position="154"/>
        <end position="175"/>
    </location>
</feature>
<feature type="transmembrane region" description="Helical" evidence="5">
    <location>
        <begin position="187"/>
        <end position="208"/>
    </location>
</feature>
<feature type="transmembrane region" description="Helical" evidence="5">
    <location>
        <begin position="360"/>
        <end position="379"/>
    </location>
</feature>
<dbReference type="PANTHER" id="PTHR23501">
    <property type="entry name" value="MAJOR FACILITATOR SUPERFAMILY"/>
    <property type="match status" value="1"/>
</dbReference>
<comment type="subcellular location">
    <subcellularLocation>
        <location evidence="1">Membrane</location>
        <topology evidence="1">Multi-pass membrane protein</topology>
    </subcellularLocation>
</comment>
<evidence type="ECO:0000256" key="2">
    <source>
        <dbReference type="ARBA" id="ARBA00022692"/>
    </source>
</evidence>
<comment type="caution">
    <text evidence="7">The sequence shown here is derived from an EMBL/GenBank/DDBJ whole genome shotgun (WGS) entry which is preliminary data.</text>
</comment>
<feature type="transmembrane region" description="Helical" evidence="5">
    <location>
        <begin position="122"/>
        <end position="147"/>
    </location>
</feature>
<evidence type="ECO:0000313" key="8">
    <source>
        <dbReference type="Proteomes" id="UP000033647"/>
    </source>
</evidence>
<feature type="transmembrane region" description="Helical" evidence="5">
    <location>
        <begin position="229"/>
        <end position="248"/>
    </location>
</feature>
<name>A0A0F4G7F8_9PEZI</name>
<proteinExistence type="predicted"/>
<evidence type="ECO:0000313" key="7">
    <source>
        <dbReference type="EMBL" id="KJX92932.1"/>
    </source>
</evidence>
<dbReference type="FunFam" id="1.20.1250.20:FF:000196">
    <property type="entry name" value="MFS toxin efflux pump (AflT)"/>
    <property type="match status" value="1"/>
</dbReference>
<dbReference type="SUPFAM" id="SSF103473">
    <property type="entry name" value="MFS general substrate transporter"/>
    <property type="match status" value="1"/>
</dbReference>
<keyword evidence="8" id="KW-1185">Reference proteome</keyword>
<dbReference type="InterPro" id="IPR036259">
    <property type="entry name" value="MFS_trans_sf"/>
</dbReference>
<feature type="transmembrane region" description="Helical" evidence="5">
    <location>
        <begin position="260"/>
        <end position="277"/>
    </location>
</feature>
<reference evidence="7 8" key="1">
    <citation type="submission" date="2015-03" db="EMBL/GenBank/DDBJ databases">
        <title>RNA-seq based gene annotation and comparative genomics of four Zymoseptoria species reveal species-specific pathogenicity related genes and transposable element activity.</title>
        <authorList>
            <person name="Grandaubert J."/>
            <person name="Bhattacharyya A."/>
            <person name="Stukenbrock E.H."/>
        </authorList>
    </citation>
    <scope>NUCLEOTIDE SEQUENCE [LARGE SCALE GENOMIC DNA]</scope>
    <source>
        <strain evidence="7 8">Zb18110</strain>
    </source>
</reference>
<organism evidence="7 8">
    <name type="scientific">Zymoseptoria brevis</name>
    <dbReference type="NCBI Taxonomy" id="1047168"/>
    <lineage>
        <taxon>Eukaryota</taxon>
        <taxon>Fungi</taxon>
        <taxon>Dikarya</taxon>
        <taxon>Ascomycota</taxon>
        <taxon>Pezizomycotina</taxon>
        <taxon>Dothideomycetes</taxon>
        <taxon>Dothideomycetidae</taxon>
        <taxon>Mycosphaerellales</taxon>
        <taxon>Mycosphaerellaceae</taxon>
        <taxon>Zymoseptoria</taxon>
    </lineage>
</organism>
<dbReference type="EMBL" id="LAFY01004474">
    <property type="protein sequence ID" value="KJX92932.1"/>
    <property type="molecule type" value="Genomic_DNA"/>
</dbReference>
<feature type="transmembrane region" description="Helical" evidence="5">
    <location>
        <begin position="30"/>
        <end position="55"/>
    </location>
</feature>
<protein>
    <submittedName>
        <fullName evidence="7">MFS transporter like protein</fullName>
    </submittedName>
</protein>
<keyword evidence="3 5" id="KW-1133">Transmembrane helix</keyword>
<evidence type="ECO:0000256" key="1">
    <source>
        <dbReference type="ARBA" id="ARBA00004141"/>
    </source>
</evidence>